<keyword evidence="1" id="KW-0479">Metal-binding</keyword>
<keyword evidence="1" id="KW-0863">Zinc-finger</keyword>
<dbReference type="EMBL" id="ML996083">
    <property type="protein sequence ID" value="KAF2155081.1"/>
    <property type="molecule type" value="Genomic_DNA"/>
</dbReference>
<comment type="caution">
    <text evidence="3">The sequence shown here is derived from an EMBL/GenBank/DDBJ whole genome shotgun (WGS) entry which is preliminary data.</text>
</comment>
<dbReference type="OrthoDB" id="46529at2759"/>
<accession>A0A9P4MPX3</accession>
<proteinExistence type="predicted"/>
<dbReference type="SUPFAM" id="SSF57850">
    <property type="entry name" value="RING/U-box"/>
    <property type="match status" value="1"/>
</dbReference>
<protein>
    <recommendedName>
        <fullName evidence="2">RING-type domain-containing protein</fullName>
    </recommendedName>
</protein>
<dbReference type="PROSITE" id="PS50089">
    <property type="entry name" value="ZF_RING_2"/>
    <property type="match status" value="1"/>
</dbReference>
<dbReference type="InterPro" id="IPR001841">
    <property type="entry name" value="Znf_RING"/>
</dbReference>
<keyword evidence="1" id="KW-0862">Zinc</keyword>
<sequence>MAAACILCQDPLVLDVADDSDTESSVNDPKTIPDDVELPCGDHFHWQCLLDAYTSPSCPACSQSITTSTVMPSSSSTSPPTQAEQALVTLTNEGGVQHNLDILPLLTEEAYLRSHPEDRICRAFLELCREGDVSAIVDLLRSCSEPQDDDEDEDEVPRKSASQVLRYQDPLGEGQSGLHAAVAASQREVAWLLLLLASELPELEFPALVYQEAAHLGVMRPEGQTGEVDIRTLRDSKGRTAEDIAAEVGGVWHGWVGSGRLSA</sequence>
<dbReference type="Proteomes" id="UP000799439">
    <property type="component" value="Unassembled WGS sequence"/>
</dbReference>
<dbReference type="InterPro" id="IPR013083">
    <property type="entry name" value="Znf_RING/FYVE/PHD"/>
</dbReference>
<organism evidence="3 4">
    <name type="scientific">Myriangium duriaei CBS 260.36</name>
    <dbReference type="NCBI Taxonomy" id="1168546"/>
    <lineage>
        <taxon>Eukaryota</taxon>
        <taxon>Fungi</taxon>
        <taxon>Dikarya</taxon>
        <taxon>Ascomycota</taxon>
        <taxon>Pezizomycotina</taxon>
        <taxon>Dothideomycetes</taxon>
        <taxon>Dothideomycetidae</taxon>
        <taxon>Myriangiales</taxon>
        <taxon>Myriangiaceae</taxon>
        <taxon>Myriangium</taxon>
    </lineage>
</organism>
<feature type="domain" description="RING-type" evidence="2">
    <location>
        <begin position="5"/>
        <end position="62"/>
    </location>
</feature>
<dbReference type="GO" id="GO:0008270">
    <property type="term" value="F:zinc ion binding"/>
    <property type="evidence" value="ECO:0007669"/>
    <property type="project" value="UniProtKB-KW"/>
</dbReference>
<evidence type="ECO:0000313" key="4">
    <source>
        <dbReference type="Proteomes" id="UP000799439"/>
    </source>
</evidence>
<evidence type="ECO:0000259" key="2">
    <source>
        <dbReference type="PROSITE" id="PS50089"/>
    </source>
</evidence>
<evidence type="ECO:0000313" key="3">
    <source>
        <dbReference type="EMBL" id="KAF2155081.1"/>
    </source>
</evidence>
<dbReference type="AlphaFoldDB" id="A0A9P4MPX3"/>
<dbReference type="Gene3D" id="3.30.40.10">
    <property type="entry name" value="Zinc/RING finger domain, C3HC4 (zinc finger)"/>
    <property type="match status" value="1"/>
</dbReference>
<reference evidence="3" key="1">
    <citation type="journal article" date="2020" name="Stud. Mycol.">
        <title>101 Dothideomycetes genomes: a test case for predicting lifestyles and emergence of pathogens.</title>
        <authorList>
            <person name="Haridas S."/>
            <person name="Albert R."/>
            <person name="Binder M."/>
            <person name="Bloem J."/>
            <person name="Labutti K."/>
            <person name="Salamov A."/>
            <person name="Andreopoulos B."/>
            <person name="Baker S."/>
            <person name="Barry K."/>
            <person name="Bills G."/>
            <person name="Bluhm B."/>
            <person name="Cannon C."/>
            <person name="Castanera R."/>
            <person name="Culley D."/>
            <person name="Daum C."/>
            <person name="Ezra D."/>
            <person name="Gonzalez J."/>
            <person name="Henrissat B."/>
            <person name="Kuo A."/>
            <person name="Liang C."/>
            <person name="Lipzen A."/>
            <person name="Lutzoni F."/>
            <person name="Magnuson J."/>
            <person name="Mondo S."/>
            <person name="Nolan M."/>
            <person name="Ohm R."/>
            <person name="Pangilinan J."/>
            <person name="Park H.-J."/>
            <person name="Ramirez L."/>
            <person name="Alfaro M."/>
            <person name="Sun H."/>
            <person name="Tritt A."/>
            <person name="Yoshinaga Y."/>
            <person name="Zwiers L.-H."/>
            <person name="Turgeon B."/>
            <person name="Goodwin S."/>
            <person name="Spatafora J."/>
            <person name="Crous P."/>
            <person name="Grigoriev I."/>
        </authorList>
    </citation>
    <scope>NUCLEOTIDE SEQUENCE</scope>
    <source>
        <strain evidence="3">CBS 260.36</strain>
    </source>
</reference>
<keyword evidence="4" id="KW-1185">Reference proteome</keyword>
<name>A0A9P4MPX3_9PEZI</name>
<evidence type="ECO:0000256" key="1">
    <source>
        <dbReference type="PROSITE-ProRule" id="PRU00175"/>
    </source>
</evidence>
<gene>
    <name evidence="3" type="ORF">K461DRAFT_266400</name>
</gene>